<organism evidence="4 5">
    <name type="scientific">Passalora fulva</name>
    <name type="common">Tomato leaf mold</name>
    <name type="synonym">Cladosporium fulvum</name>
    <dbReference type="NCBI Taxonomy" id="5499"/>
    <lineage>
        <taxon>Eukaryota</taxon>
        <taxon>Fungi</taxon>
        <taxon>Dikarya</taxon>
        <taxon>Ascomycota</taxon>
        <taxon>Pezizomycotina</taxon>
        <taxon>Dothideomycetes</taxon>
        <taxon>Dothideomycetidae</taxon>
        <taxon>Mycosphaerellales</taxon>
        <taxon>Mycosphaerellaceae</taxon>
        <taxon>Fulvia</taxon>
    </lineage>
</organism>
<dbReference type="PANTHER" id="PTHR20913:SF7">
    <property type="entry name" value="RE60063P"/>
    <property type="match status" value="1"/>
</dbReference>
<keyword evidence="5" id="KW-1185">Reference proteome</keyword>
<dbReference type="EMBL" id="CP090164">
    <property type="protein sequence ID" value="UJO13694.1"/>
    <property type="molecule type" value="Genomic_DNA"/>
</dbReference>
<evidence type="ECO:0000313" key="5">
    <source>
        <dbReference type="Proteomes" id="UP000756132"/>
    </source>
</evidence>
<evidence type="ECO:0000256" key="1">
    <source>
        <dbReference type="ARBA" id="ARBA00022468"/>
    </source>
</evidence>
<dbReference type="InterPro" id="IPR035969">
    <property type="entry name" value="Rab-GAP_TBC_sf"/>
</dbReference>
<dbReference type="GeneID" id="71983463"/>
<dbReference type="Gene3D" id="1.10.8.1310">
    <property type="match status" value="1"/>
</dbReference>
<dbReference type="SMART" id="SM00164">
    <property type="entry name" value="TBC"/>
    <property type="match status" value="1"/>
</dbReference>
<dbReference type="AlphaFoldDB" id="A0A9Q8P595"/>
<reference evidence="4" key="2">
    <citation type="journal article" date="2022" name="Microb. Genom.">
        <title>A chromosome-scale genome assembly of the tomato pathogen Cladosporium fulvum reveals a compartmentalized genome architecture and the presence of a dispensable chromosome.</title>
        <authorList>
            <person name="Zaccaron A.Z."/>
            <person name="Chen L.H."/>
            <person name="Samaras A."/>
            <person name="Stergiopoulos I."/>
        </authorList>
    </citation>
    <scope>NUCLEOTIDE SEQUENCE</scope>
    <source>
        <strain evidence="4">Race5_Kim</strain>
    </source>
</reference>
<dbReference type="InterPro" id="IPR000195">
    <property type="entry name" value="Rab-GAP-TBC_dom"/>
</dbReference>
<dbReference type="KEGG" id="ffu:CLAFUR5_03585"/>
<dbReference type="GO" id="GO:0005789">
    <property type="term" value="C:endoplasmic reticulum membrane"/>
    <property type="evidence" value="ECO:0007669"/>
    <property type="project" value="TreeGrafter"/>
</dbReference>
<dbReference type="Gene3D" id="1.10.472.80">
    <property type="entry name" value="Ypt/Rab-GAP domain of gyp1p, domain 3"/>
    <property type="match status" value="1"/>
</dbReference>
<sequence length="531" mass="59250">MTGGERCDCPKQLSRIVGLGGMRRSHVKRQHPGIHPLPCCVLASMKAEATGPAFHVPLHLTARQIVIPCVRRLDKATCTSARFISMDAAQCAASADNGGGDEKTALANGAEGRPSGEALSPAEASWKSQPLSQHQQAKVHDILAACRDDNHEALTQLAASEGGLVEDEVRRTAWPFLLGCTGRQQHDNVPWTTFERHRDEDQVQLDVNRSFVYYPEHETTARLDARKSELSDVITAVLRQHPRLCYFQGFHDIVQVLLLVLGADVAEAAVARLSLLRIRDFMLPTLAGAESHLRLLPAILYAADVELCQHLAGATRPTPFFALSATLTLYAHDIEEYGDIARLFDYLLASEAAVPVYLFAVIIMSRRLELLEVDHDEPEMLHSILSKLPKPLDLDGLISKTQDLFRRCPPERLPHRAWSHISSYSVLKTTRDPHALSRQTFGDGERYFDLQARQIQRKDQIKALHRRFQAIVQRYRRPARWTGAAVLVAVLALYFGRTGGTFSGAGWVSMVHNAQRRAVDHLWHLLARILS</sequence>
<evidence type="ECO:0000256" key="2">
    <source>
        <dbReference type="SAM" id="MobiDB-lite"/>
    </source>
</evidence>
<evidence type="ECO:0000313" key="4">
    <source>
        <dbReference type="EMBL" id="UJO13694.1"/>
    </source>
</evidence>
<dbReference type="InterPro" id="IPR045913">
    <property type="entry name" value="TBC20/Gyp8-like"/>
</dbReference>
<dbReference type="RefSeq" id="XP_047758060.1">
    <property type="nucleotide sequence ID" value="XM_047902733.1"/>
</dbReference>
<name>A0A9Q8P595_PASFU</name>
<dbReference type="Pfam" id="PF00566">
    <property type="entry name" value="RabGAP-TBC"/>
    <property type="match status" value="1"/>
</dbReference>
<keyword evidence="1" id="KW-0343">GTPase activation</keyword>
<reference evidence="4" key="1">
    <citation type="submission" date="2021-12" db="EMBL/GenBank/DDBJ databases">
        <authorList>
            <person name="Zaccaron A."/>
            <person name="Stergiopoulos I."/>
        </authorList>
    </citation>
    <scope>NUCLEOTIDE SEQUENCE</scope>
    <source>
        <strain evidence="4">Race5_Kim</strain>
    </source>
</reference>
<dbReference type="SUPFAM" id="SSF47923">
    <property type="entry name" value="Ypt/Rab-GAP domain of gyp1p"/>
    <property type="match status" value="2"/>
</dbReference>
<dbReference type="PANTHER" id="PTHR20913">
    <property type="entry name" value="TBC1 DOMAIN FAMILY MEMBER 20/GTPASE"/>
    <property type="match status" value="1"/>
</dbReference>
<gene>
    <name evidence="4" type="ORF">CLAFUR5_03585</name>
</gene>
<dbReference type="Proteomes" id="UP000756132">
    <property type="component" value="Chromosome 2"/>
</dbReference>
<dbReference type="FunFam" id="1.10.8.1310:FF:000001">
    <property type="entry name" value="TBC1 domain family, member 20"/>
    <property type="match status" value="1"/>
</dbReference>
<dbReference type="FunFam" id="1.10.472.80:FF:000060">
    <property type="entry name" value="TBC domain protein, putative"/>
    <property type="match status" value="1"/>
</dbReference>
<feature type="region of interest" description="Disordered" evidence="2">
    <location>
        <begin position="95"/>
        <end position="124"/>
    </location>
</feature>
<protein>
    <submittedName>
        <fullName evidence="4">GTPase-activating protein gyp10</fullName>
    </submittedName>
</protein>
<dbReference type="GO" id="GO:0006888">
    <property type="term" value="P:endoplasmic reticulum to Golgi vesicle-mediated transport"/>
    <property type="evidence" value="ECO:0007669"/>
    <property type="project" value="TreeGrafter"/>
</dbReference>
<dbReference type="OrthoDB" id="206700at2759"/>
<accession>A0A9Q8P595</accession>
<feature type="domain" description="Rab-GAP TBC" evidence="3">
    <location>
        <begin position="164"/>
        <end position="351"/>
    </location>
</feature>
<proteinExistence type="predicted"/>
<evidence type="ECO:0000259" key="3">
    <source>
        <dbReference type="PROSITE" id="PS50086"/>
    </source>
</evidence>
<dbReference type="PROSITE" id="PS50086">
    <property type="entry name" value="TBC_RABGAP"/>
    <property type="match status" value="1"/>
</dbReference>
<dbReference type="GO" id="GO:0005096">
    <property type="term" value="F:GTPase activator activity"/>
    <property type="evidence" value="ECO:0007669"/>
    <property type="project" value="UniProtKB-KW"/>
</dbReference>